<evidence type="ECO:0000313" key="3">
    <source>
        <dbReference type="EMBL" id="OMJ86320.1"/>
    </source>
</evidence>
<keyword evidence="1" id="KW-0175">Coiled coil</keyword>
<protein>
    <recommendedName>
        <fullName evidence="5">Trichohyalin-plectin-homology domain-containing protein</fullName>
    </recommendedName>
</protein>
<evidence type="ECO:0000313" key="4">
    <source>
        <dbReference type="Proteomes" id="UP000187209"/>
    </source>
</evidence>
<feature type="region of interest" description="Disordered" evidence="2">
    <location>
        <begin position="269"/>
        <end position="311"/>
    </location>
</feature>
<gene>
    <name evidence="3" type="ORF">SteCoe_12168</name>
</gene>
<organism evidence="3 4">
    <name type="scientific">Stentor coeruleus</name>
    <dbReference type="NCBI Taxonomy" id="5963"/>
    <lineage>
        <taxon>Eukaryota</taxon>
        <taxon>Sar</taxon>
        <taxon>Alveolata</taxon>
        <taxon>Ciliophora</taxon>
        <taxon>Postciliodesmatophora</taxon>
        <taxon>Heterotrichea</taxon>
        <taxon>Heterotrichida</taxon>
        <taxon>Stentoridae</taxon>
        <taxon>Stentor</taxon>
    </lineage>
</organism>
<feature type="compositionally biased region" description="Basic and acidic residues" evidence="2">
    <location>
        <begin position="269"/>
        <end position="309"/>
    </location>
</feature>
<accession>A0A1R2CBI2</accession>
<reference evidence="3 4" key="1">
    <citation type="submission" date="2016-11" db="EMBL/GenBank/DDBJ databases">
        <title>The macronuclear genome of Stentor coeruleus: a giant cell with tiny introns.</title>
        <authorList>
            <person name="Slabodnick M."/>
            <person name="Ruby J.G."/>
            <person name="Reiff S.B."/>
            <person name="Swart E.C."/>
            <person name="Gosai S."/>
            <person name="Prabakaran S."/>
            <person name="Witkowska E."/>
            <person name="Larue G.E."/>
            <person name="Fisher S."/>
            <person name="Freeman R.M."/>
            <person name="Gunawardena J."/>
            <person name="Chu W."/>
            <person name="Stover N.A."/>
            <person name="Gregory B.D."/>
            <person name="Nowacki M."/>
            <person name="Derisi J."/>
            <person name="Roy S.W."/>
            <person name="Marshall W.F."/>
            <person name="Sood P."/>
        </authorList>
    </citation>
    <scope>NUCLEOTIDE SEQUENCE [LARGE SCALE GENOMIC DNA]</scope>
    <source>
        <strain evidence="3">WM001</strain>
    </source>
</reference>
<comment type="caution">
    <text evidence="3">The sequence shown here is derived from an EMBL/GenBank/DDBJ whole genome shotgun (WGS) entry which is preliminary data.</text>
</comment>
<proteinExistence type="predicted"/>
<dbReference type="Proteomes" id="UP000187209">
    <property type="component" value="Unassembled WGS sequence"/>
</dbReference>
<dbReference type="AlphaFoldDB" id="A0A1R2CBI2"/>
<feature type="region of interest" description="Disordered" evidence="2">
    <location>
        <begin position="376"/>
        <end position="413"/>
    </location>
</feature>
<feature type="coiled-coil region" evidence="1">
    <location>
        <begin position="75"/>
        <end position="150"/>
    </location>
</feature>
<feature type="compositionally biased region" description="Polar residues" evidence="2">
    <location>
        <begin position="399"/>
        <end position="413"/>
    </location>
</feature>
<dbReference type="OrthoDB" id="322716at2759"/>
<dbReference type="EMBL" id="MPUH01000209">
    <property type="protein sequence ID" value="OMJ86320.1"/>
    <property type="molecule type" value="Genomic_DNA"/>
</dbReference>
<sequence>MAYRRPVDEWGMIIQKQSDLNKQREYEERQNRVVEKDGYRKDLLFQQQLRDIQKKDELSYKQVEAQEVSQRVNYFKQQEEMKKNQEVQLKKQMADDYISHQSLIRQREQEERDRKYREEQEHLARVKFELEAEERRKKEARERWTMEQQQVLNFKREQENMKKSAEQQEKLYDLELMRQRKAREEQREQNYRNYYQKLSEHQSSNADRLNQYMSRDTKDLERAQWIEKSVAEQNALLAQKEEYERNLRQMNIRNTNNVLRQQMEDKERMRQMGLDEQRRQAEEHKRRIEESMKLEQERERQKRLEKAQYSEELSTQKAVWNDVQMMNYKLSENEKKLNRNMIDEKALLQKSAQQILKNNSSIISNGNSYEENMVKFFGSDSQSRTPQPMKAAPFDNAKKSSGQSFNYNRNAPF</sequence>
<evidence type="ECO:0008006" key="5">
    <source>
        <dbReference type="Google" id="ProtNLM"/>
    </source>
</evidence>
<evidence type="ECO:0000256" key="2">
    <source>
        <dbReference type="SAM" id="MobiDB-lite"/>
    </source>
</evidence>
<name>A0A1R2CBI2_9CILI</name>
<keyword evidence="4" id="KW-1185">Reference proteome</keyword>
<evidence type="ECO:0000256" key="1">
    <source>
        <dbReference type="SAM" id="Coils"/>
    </source>
</evidence>